<name>A0A445IKA8_GLYSO</name>
<organism evidence="2 3">
    <name type="scientific">Glycine soja</name>
    <name type="common">Wild soybean</name>
    <dbReference type="NCBI Taxonomy" id="3848"/>
    <lineage>
        <taxon>Eukaryota</taxon>
        <taxon>Viridiplantae</taxon>
        <taxon>Streptophyta</taxon>
        <taxon>Embryophyta</taxon>
        <taxon>Tracheophyta</taxon>
        <taxon>Spermatophyta</taxon>
        <taxon>Magnoliopsida</taxon>
        <taxon>eudicotyledons</taxon>
        <taxon>Gunneridae</taxon>
        <taxon>Pentapetalae</taxon>
        <taxon>rosids</taxon>
        <taxon>fabids</taxon>
        <taxon>Fabales</taxon>
        <taxon>Fabaceae</taxon>
        <taxon>Papilionoideae</taxon>
        <taxon>50 kb inversion clade</taxon>
        <taxon>NPAAA clade</taxon>
        <taxon>indigoferoid/millettioid clade</taxon>
        <taxon>Phaseoleae</taxon>
        <taxon>Glycine</taxon>
        <taxon>Glycine subgen. Soja</taxon>
    </lineage>
</organism>
<proteinExistence type="predicted"/>
<evidence type="ECO:0000256" key="1">
    <source>
        <dbReference type="SAM" id="SignalP"/>
    </source>
</evidence>
<feature type="signal peptide" evidence="1">
    <location>
        <begin position="1"/>
        <end position="22"/>
    </location>
</feature>
<dbReference type="PANTHER" id="PTHR34672:SF2">
    <property type="entry name" value="ARABINOGALACTAN PROTEIN 23"/>
    <property type="match status" value="1"/>
</dbReference>
<dbReference type="PANTHER" id="PTHR34672">
    <property type="entry name" value="POLLEN-SPECIFIC ARABINOGALACTA PROTEIN BAN102"/>
    <property type="match status" value="1"/>
</dbReference>
<dbReference type="Proteomes" id="UP000289340">
    <property type="component" value="Chromosome 10"/>
</dbReference>
<keyword evidence="1" id="KW-0732">Signal</keyword>
<evidence type="ECO:0000313" key="3">
    <source>
        <dbReference type="Proteomes" id="UP000289340"/>
    </source>
</evidence>
<dbReference type="AlphaFoldDB" id="A0A445IKA8"/>
<accession>A0A445IKA8</accession>
<protein>
    <submittedName>
        <fullName evidence="2">Uncharacterized protein</fullName>
    </submittedName>
</protein>
<evidence type="ECO:0000313" key="2">
    <source>
        <dbReference type="EMBL" id="RZB86483.1"/>
    </source>
</evidence>
<gene>
    <name evidence="2" type="ORF">D0Y65_026501</name>
</gene>
<comment type="caution">
    <text evidence="2">The sequence shown here is derived from an EMBL/GenBank/DDBJ whole genome shotgun (WGS) entry which is preliminary data.</text>
</comment>
<feature type="chain" id="PRO_5019466917" evidence="1">
    <location>
        <begin position="23"/>
        <end position="100"/>
    </location>
</feature>
<reference evidence="2 3" key="1">
    <citation type="submission" date="2018-09" db="EMBL/GenBank/DDBJ databases">
        <title>A high-quality reference genome of wild soybean provides a powerful tool to mine soybean genomes.</title>
        <authorList>
            <person name="Xie M."/>
            <person name="Chung C.Y.L."/>
            <person name="Li M.-W."/>
            <person name="Wong F.-L."/>
            <person name="Chan T.-F."/>
            <person name="Lam H.-M."/>
        </authorList>
    </citation>
    <scope>NUCLEOTIDE SEQUENCE [LARGE SCALE GENOMIC DNA]</scope>
    <source>
        <strain evidence="3">cv. W05</strain>
        <tissue evidence="2">Hypocotyl of etiolated seedlings</tissue>
    </source>
</reference>
<sequence length="100" mass="10178">MDMKKVTCAVLIAAASMSAALAATEVPAPAPGPSSGASAAAAVGSLFTSLHGVRLPSVVTRDPQLYPLNLPNIIIGLKLTHTYTLLPKNVLCGIQTLVAK</sequence>
<dbReference type="InterPro" id="IPR044702">
    <property type="entry name" value="AGP23/40"/>
</dbReference>
<dbReference type="EMBL" id="QZWG01000010">
    <property type="protein sequence ID" value="RZB86483.1"/>
    <property type="molecule type" value="Genomic_DNA"/>
</dbReference>
<keyword evidence="3" id="KW-1185">Reference proteome</keyword>